<feature type="signal peptide" evidence="2">
    <location>
        <begin position="1"/>
        <end position="30"/>
    </location>
</feature>
<dbReference type="PANTHER" id="PTHR21666">
    <property type="entry name" value="PEPTIDASE-RELATED"/>
    <property type="match status" value="1"/>
</dbReference>
<evidence type="ECO:0000313" key="4">
    <source>
        <dbReference type="EMBL" id="UOF92687.1"/>
    </source>
</evidence>
<dbReference type="InterPro" id="IPR016047">
    <property type="entry name" value="M23ase_b-sheet_dom"/>
</dbReference>
<dbReference type="InterPro" id="IPR050570">
    <property type="entry name" value="Cell_wall_metabolism_enzyme"/>
</dbReference>
<keyword evidence="1 2" id="KW-0732">Signal</keyword>
<evidence type="ECO:0000256" key="2">
    <source>
        <dbReference type="SAM" id="SignalP"/>
    </source>
</evidence>
<evidence type="ECO:0000259" key="3">
    <source>
        <dbReference type="Pfam" id="PF01551"/>
    </source>
</evidence>
<organism evidence="4 5">
    <name type="scientific">Fodinisporobacter ferrooxydans</name>
    <dbReference type="NCBI Taxonomy" id="2901836"/>
    <lineage>
        <taxon>Bacteria</taxon>
        <taxon>Bacillati</taxon>
        <taxon>Bacillota</taxon>
        <taxon>Bacilli</taxon>
        <taxon>Bacillales</taxon>
        <taxon>Alicyclobacillaceae</taxon>
        <taxon>Fodinisporobacter</taxon>
    </lineage>
</organism>
<dbReference type="EMBL" id="CP089291">
    <property type="protein sequence ID" value="UOF92687.1"/>
    <property type="molecule type" value="Genomic_DNA"/>
</dbReference>
<evidence type="ECO:0000256" key="1">
    <source>
        <dbReference type="ARBA" id="ARBA00022729"/>
    </source>
</evidence>
<dbReference type="Proteomes" id="UP000830167">
    <property type="component" value="Chromosome"/>
</dbReference>
<dbReference type="Gene3D" id="2.70.70.10">
    <property type="entry name" value="Glucose Permease (Domain IIA)"/>
    <property type="match status" value="1"/>
</dbReference>
<dbReference type="PANTHER" id="PTHR21666:SF289">
    <property type="entry name" value="L-ALA--D-GLU ENDOPEPTIDASE"/>
    <property type="match status" value="1"/>
</dbReference>
<dbReference type="SUPFAM" id="SSF51261">
    <property type="entry name" value="Duplicated hybrid motif"/>
    <property type="match status" value="1"/>
</dbReference>
<proteinExistence type="predicted"/>
<dbReference type="Pfam" id="PF01551">
    <property type="entry name" value="Peptidase_M23"/>
    <property type="match status" value="1"/>
</dbReference>
<sequence length="335" mass="38133">MRNWKTTKTLRLLFLTLPAMINLQSTGFCATSVSANVAVPGPTAPIPAWIEQLSKQTGLNWYDIAAIHQYEFNIHKKNNSDQQTHIYIPDRWWSGLLNPHSDETNPGIIRVFGGIGQDADGDGQALRTSRNDVTQSFFSYLAKNGTSEKKLEHTLLQFYEDPNIVTRIEEYREIFKHSNSTSLQSFVFPIPVKRDYSYKDTWGDGRSWGGRRIHEGTDIFAPYGTPVLSVTYGYIESLGWNKYGGWRVGIRTVDNLYFYYAHLSGYAKGIKQGTVVKPGEVIGYVGSSGYGKIGTSGKFPPHLHFGMYKDTGKHEWAFDPYPNLRRWEQAVRKRR</sequence>
<feature type="chain" id="PRO_5045974976" evidence="2">
    <location>
        <begin position="31"/>
        <end position="335"/>
    </location>
</feature>
<protein>
    <submittedName>
        <fullName evidence="4">M23 family metallopeptidase</fullName>
    </submittedName>
</protein>
<dbReference type="CDD" id="cd12797">
    <property type="entry name" value="M23_peptidase"/>
    <property type="match status" value="1"/>
</dbReference>
<feature type="domain" description="M23ase beta-sheet core" evidence="3">
    <location>
        <begin position="213"/>
        <end position="311"/>
    </location>
</feature>
<accession>A0ABY4CQB7</accession>
<reference evidence="4" key="1">
    <citation type="submission" date="2021-12" db="EMBL/GenBank/DDBJ databases">
        <title>Alicyclobacillaceae gen. nov., sp. nov., isolated from chalcocite enrichment system.</title>
        <authorList>
            <person name="Jiang Z."/>
        </authorList>
    </citation>
    <scope>NUCLEOTIDE SEQUENCE</scope>
    <source>
        <strain evidence="4">MYW30-H2</strain>
    </source>
</reference>
<dbReference type="InterPro" id="IPR011055">
    <property type="entry name" value="Dup_hybrid_motif"/>
</dbReference>
<evidence type="ECO:0000313" key="5">
    <source>
        <dbReference type="Proteomes" id="UP000830167"/>
    </source>
</evidence>
<gene>
    <name evidence="4" type="ORF">LSG31_11275</name>
</gene>
<name>A0ABY4CQB7_9BACL</name>
<keyword evidence="5" id="KW-1185">Reference proteome</keyword>
<dbReference type="RefSeq" id="WP_347439358.1">
    <property type="nucleotide sequence ID" value="NZ_CP089291.1"/>
</dbReference>